<sequence length="329" mass="37560">MFVDDTLVLGYATIDETAQFKLILDRYEAWSGQLVNAQKSTLLFSPNVNRTTRVAISEMLGMTEVSIHGKYLGLPTTIGSSKKEQKNEGGLGFRVTQSFNRRYVNKFGRSSQSPTVLFLGSLKIGISHHLHSGILNWDQKPSYTWHSILSVRDLICKGIQWKLASGSDIRVWGHKWVSHTHSNMLITPVHKEFKDITVADLIDSEIGVWKISFLPALLYPIDSEAILQHPLSNLEGRDQLLWAEIKKDNLLKRHAQISSSCALCGHITEGLLHLMTDCSYMQELNTHLQMHTVQSGEVAYRFRLWLVCMWDLWYQRNCKIHAKPFRSPN</sequence>
<organism evidence="1 2">
    <name type="scientific">Lithospermum erythrorhizon</name>
    <name type="common">Purple gromwell</name>
    <name type="synonym">Lithospermum officinale var. erythrorhizon</name>
    <dbReference type="NCBI Taxonomy" id="34254"/>
    <lineage>
        <taxon>Eukaryota</taxon>
        <taxon>Viridiplantae</taxon>
        <taxon>Streptophyta</taxon>
        <taxon>Embryophyta</taxon>
        <taxon>Tracheophyta</taxon>
        <taxon>Spermatophyta</taxon>
        <taxon>Magnoliopsida</taxon>
        <taxon>eudicotyledons</taxon>
        <taxon>Gunneridae</taxon>
        <taxon>Pentapetalae</taxon>
        <taxon>asterids</taxon>
        <taxon>lamiids</taxon>
        <taxon>Boraginales</taxon>
        <taxon>Boraginaceae</taxon>
        <taxon>Boraginoideae</taxon>
        <taxon>Lithospermeae</taxon>
        <taxon>Lithospermum</taxon>
    </lineage>
</organism>
<dbReference type="Proteomes" id="UP001454036">
    <property type="component" value="Unassembled WGS sequence"/>
</dbReference>
<evidence type="ECO:0008006" key="3">
    <source>
        <dbReference type="Google" id="ProtNLM"/>
    </source>
</evidence>
<protein>
    <recommendedName>
        <fullName evidence="3">Reverse transcriptase zinc-binding domain-containing protein</fullName>
    </recommendedName>
</protein>
<name>A0AAV3Q401_LITER</name>
<dbReference type="EMBL" id="BAABME010003214">
    <property type="protein sequence ID" value="GAA0157922.1"/>
    <property type="molecule type" value="Genomic_DNA"/>
</dbReference>
<keyword evidence="2" id="KW-1185">Reference proteome</keyword>
<dbReference type="PANTHER" id="PTHR33116">
    <property type="entry name" value="REVERSE TRANSCRIPTASE ZINC-BINDING DOMAIN-CONTAINING PROTEIN-RELATED-RELATED"/>
    <property type="match status" value="1"/>
</dbReference>
<evidence type="ECO:0000313" key="1">
    <source>
        <dbReference type="EMBL" id="GAA0157922.1"/>
    </source>
</evidence>
<comment type="caution">
    <text evidence="1">The sequence shown here is derived from an EMBL/GenBank/DDBJ whole genome shotgun (WGS) entry which is preliminary data.</text>
</comment>
<reference evidence="1 2" key="1">
    <citation type="submission" date="2024-01" db="EMBL/GenBank/DDBJ databases">
        <title>The complete chloroplast genome sequence of Lithospermum erythrorhizon: insights into the phylogenetic relationship among Boraginaceae species and the maternal lineages of purple gromwells.</title>
        <authorList>
            <person name="Okada T."/>
            <person name="Watanabe K."/>
        </authorList>
    </citation>
    <scope>NUCLEOTIDE SEQUENCE [LARGE SCALE GENOMIC DNA]</scope>
</reference>
<accession>A0AAV3Q401</accession>
<proteinExistence type="predicted"/>
<evidence type="ECO:0000313" key="2">
    <source>
        <dbReference type="Proteomes" id="UP001454036"/>
    </source>
</evidence>
<dbReference type="AlphaFoldDB" id="A0AAV3Q401"/>
<dbReference type="PANTHER" id="PTHR33116:SF86">
    <property type="entry name" value="REVERSE TRANSCRIPTASE DOMAIN-CONTAINING PROTEIN"/>
    <property type="match status" value="1"/>
</dbReference>
<gene>
    <name evidence="1" type="ORF">LIER_15077</name>
</gene>